<evidence type="ECO:0000259" key="8">
    <source>
        <dbReference type="Pfam" id="PF03941"/>
    </source>
</evidence>
<dbReference type="GO" id="GO:0005634">
    <property type="term" value="C:nucleus"/>
    <property type="evidence" value="ECO:0007669"/>
    <property type="project" value="UniProtKB-SubCell"/>
</dbReference>
<dbReference type="GO" id="GO:0005819">
    <property type="term" value="C:spindle"/>
    <property type="evidence" value="ECO:0007669"/>
    <property type="project" value="UniProtKB-SubCell"/>
</dbReference>
<dbReference type="AlphaFoldDB" id="A0ABD0N1N5"/>
<evidence type="ECO:0000313" key="9">
    <source>
        <dbReference type="EMBL" id="KAL0155407.1"/>
    </source>
</evidence>
<keyword evidence="7" id="KW-0539">Nucleus</keyword>
<dbReference type="PANTHER" id="PTHR13142:SF1">
    <property type="entry name" value="INNER CENTROMERE PROTEIN"/>
    <property type="match status" value="1"/>
</dbReference>
<organism evidence="9 10">
    <name type="scientific">Cirrhinus mrigala</name>
    <name type="common">Mrigala</name>
    <dbReference type="NCBI Taxonomy" id="683832"/>
    <lineage>
        <taxon>Eukaryota</taxon>
        <taxon>Metazoa</taxon>
        <taxon>Chordata</taxon>
        <taxon>Craniata</taxon>
        <taxon>Vertebrata</taxon>
        <taxon>Euteleostomi</taxon>
        <taxon>Actinopterygii</taxon>
        <taxon>Neopterygii</taxon>
        <taxon>Teleostei</taxon>
        <taxon>Ostariophysi</taxon>
        <taxon>Cypriniformes</taxon>
        <taxon>Cyprinidae</taxon>
        <taxon>Labeoninae</taxon>
        <taxon>Labeonini</taxon>
        <taxon>Cirrhinus</taxon>
    </lineage>
</organism>
<name>A0ABD0N1N5_CIRMR</name>
<evidence type="ECO:0000256" key="2">
    <source>
        <dbReference type="ARBA" id="ARBA00004186"/>
    </source>
</evidence>
<keyword evidence="6" id="KW-0206">Cytoskeleton</keyword>
<evidence type="ECO:0000256" key="7">
    <source>
        <dbReference type="ARBA" id="ARBA00023242"/>
    </source>
</evidence>
<evidence type="ECO:0000256" key="3">
    <source>
        <dbReference type="ARBA" id="ARBA00010042"/>
    </source>
</evidence>
<comment type="subcellular location">
    <subcellularLocation>
        <location evidence="2">Cytoplasm</location>
        <location evidence="2">Cytoskeleton</location>
        <location evidence="2">Spindle</location>
    </subcellularLocation>
    <subcellularLocation>
        <location evidence="1">Nucleus</location>
    </subcellularLocation>
</comment>
<dbReference type="EMBL" id="JAMKFB020000025">
    <property type="protein sequence ID" value="KAL0155407.1"/>
    <property type="molecule type" value="Genomic_DNA"/>
</dbReference>
<keyword evidence="5" id="KW-0159">Chromosome partition</keyword>
<proteinExistence type="inferred from homology"/>
<dbReference type="Gene3D" id="6.10.250.2990">
    <property type="match status" value="1"/>
</dbReference>
<evidence type="ECO:0000256" key="5">
    <source>
        <dbReference type="ARBA" id="ARBA00022829"/>
    </source>
</evidence>
<dbReference type="Proteomes" id="UP001529510">
    <property type="component" value="Unassembled WGS sequence"/>
</dbReference>
<dbReference type="Pfam" id="PF03941">
    <property type="entry name" value="INCENP_ARK-bind"/>
    <property type="match status" value="1"/>
</dbReference>
<accession>A0ABD0N1N5</accession>
<evidence type="ECO:0000256" key="4">
    <source>
        <dbReference type="ARBA" id="ARBA00022490"/>
    </source>
</evidence>
<protein>
    <recommendedName>
        <fullName evidence="8">Inner centromere protein ARK-binding domain-containing protein</fullName>
    </recommendedName>
</protein>
<reference evidence="9 10" key="1">
    <citation type="submission" date="2024-05" db="EMBL/GenBank/DDBJ databases">
        <title>Genome sequencing and assembly of Indian major carp, Cirrhinus mrigala (Hamilton, 1822).</title>
        <authorList>
            <person name="Mohindra V."/>
            <person name="Chowdhury L.M."/>
            <person name="Lal K."/>
            <person name="Jena J.K."/>
        </authorList>
    </citation>
    <scope>NUCLEOTIDE SEQUENCE [LARGE SCALE GENOMIC DNA]</scope>
    <source>
        <strain evidence="9">CM1030</strain>
        <tissue evidence="9">Blood</tissue>
    </source>
</reference>
<feature type="domain" description="Inner centromere protein ARK-binding" evidence="8">
    <location>
        <begin position="2"/>
        <end position="33"/>
    </location>
</feature>
<comment type="caution">
    <text evidence="9">The sequence shown here is derived from an EMBL/GenBank/DDBJ whole genome shotgun (WGS) entry which is preliminary data.</text>
</comment>
<dbReference type="InterPro" id="IPR005635">
    <property type="entry name" value="Inner_centromere_prot_ARK-bd"/>
</dbReference>
<keyword evidence="4" id="KW-0963">Cytoplasm</keyword>
<keyword evidence="10" id="KW-1185">Reference proteome</keyword>
<sequence>MQLQQTIMKHYYNPLDLNAYFGEPEPPKLEAIFKRTKARFFKRTSSAVWHSPPRLGNLGH</sequence>
<dbReference type="PANTHER" id="PTHR13142">
    <property type="entry name" value="INNER CENTROMERE PROTEIN"/>
    <property type="match status" value="1"/>
</dbReference>
<evidence type="ECO:0000313" key="10">
    <source>
        <dbReference type="Proteomes" id="UP001529510"/>
    </source>
</evidence>
<feature type="non-terminal residue" evidence="9">
    <location>
        <position position="1"/>
    </location>
</feature>
<evidence type="ECO:0000256" key="1">
    <source>
        <dbReference type="ARBA" id="ARBA00004123"/>
    </source>
</evidence>
<dbReference type="GO" id="GO:0007059">
    <property type="term" value="P:chromosome segregation"/>
    <property type="evidence" value="ECO:0007669"/>
    <property type="project" value="UniProtKB-KW"/>
</dbReference>
<comment type="similarity">
    <text evidence="3">Belongs to the INCENP family.</text>
</comment>
<gene>
    <name evidence="9" type="ORF">M9458_049670</name>
</gene>
<evidence type="ECO:0000256" key="6">
    <source>
        <dbReference type="ARBA" id="ARBA00023212"/>
    </source>
</evidence>